<name>A0A834W1J7_9FABA</name>
<sequence length="244" mass="28032">MYPSHLHSIAPSSSARSDLHPRRSPSSSSSGSTDCWYELVGGGSCCYNPIETHIYGTMDRDNSSSKSSEEDSELEELLMINMIYEYESSAHDAKVLLDALTNPEANFPWPTRGSFYLMDSGYPCNGGFLPPYRGERYHAQEYRGKIPGFKIDATIKPSRQRFIVIACCTIHNYIRKWGQRDRLFREWENTDMTEVERSNENTSMESIGYNAENLSRLFDEGAMEMAALRDHISNRMWQHYYNPT</sequence>
<accession>A0A834W1J7</accession>
<evidence type="ECO:0000256" key="1">
    <source>
        <dbReference type="SAM" id="MobiDB-lite"/>
    </source>
</evidence>
<dbReference type="EMBL" id="JAAIUW010000135">
    <property type="protein sequence ID" value="KAF7800869.1"/>
    <property type="molecule type" value="Genomic_DNA"/>
</dbReference>
<evidence type="ECO:0000313" key="3">
    <source>
        <dbReference type="Proteomes" id="UP000634136"/>
    </source>
</evidence>
<evidence type="ECO:0000313" key="2">
    <source>
        <dbReference type="EMBL" id="KAF7800869.1"/>
    </source>
</evidence>
<gene>
    <name evidence="2" type="ORF">G2W53_044636</name>
</gene>
<feature type="region of interest" description="Disordered" evidence="1">
    <location>
        <begin position="1"/>
        <end position="32"/>
    </location>
</feature>
<reference evidence="2" key="1">
    <citation type="submission" date="2020-09" db="EMBL/GenBank/DDBJ databases">
        <title>Genome-Enabled Discovery of Anthraquinone Biosynthesis in Senna tora.</title>
        <authorList>
            <person name="Kang S.-H."/>
            <person name="Pandey R.P."/>
            <person name="Lee C.-M."/>
            <person name="Sim J.-S."/>
            <person name="Jeong J.-T."/>
            <person name="Choi B.-S."/>
            <person name="Jung M."/>
            <person name="Ginzburg D."/>
            <person name="Zhao K."/>
            <person name="Won S.Y."/>
            <person name="Oh T.-J."/>
            <person name="Yu Y."/>
            <person name="Kim N.-H."/>
            <person name="Lee O.R."/>
            <person name="Lee T.-H."/>
            <person name="Bashyal P."/>
            <person name="Kim T.-S."/>
            <person name="Lee W.-H."/>
            <person name="Kawkins C."/>
            <person name="Kim C.-K."/>
            <person name="Kim J.S."/>
            <person name="Ahn B.O."/>
            <person name="Rhee S.Y."/>
            <person name="Sohng J.K."/>
        </authorList>
    </citation>
    <scope>NUCLEOTIDE SEQUENCE</scope>
    <source>
        <tissue evidence="2">Leaf</tissue>
    </source>
</reference>
<comment type="caution">
    <text evidence="2">The sequence shown here is derived from an EMBL/GenBank/DDBJ whole genome shotgun (WGS) entry which is preliminary data.</text>
</comment>
<dbReference type="OrthoDB" id="1681765at2759"/>
<dbReference type="Proteomes" id="UP000634136">
    <property type="component" value="Unassembled WGS sequence"/>
</dbReference>
<organism evidence="2 3">
    <name type="scientific">Senna tora</name>
    <dbReference type="NCBI Taxonomy" id="362788"/>
    <lineage>
        <taxon>Eukaryota</taxon>
        <taxon>Viridiplantae</taxon>
        <taxon>Streptophyta</taxon>
        <taxon>Embryophyta</taxon>
        <taxon>Tracheophyta</taxon>
        <taxon>Spermatophyta</taxon>
        <taxon>Magnoliopsida</taxon>
        <taxon>eudicotyledons</taxon>
        <taxon>Gunneridae</taxon>
        <taxon>Pentapetalae</taxon>
        <taxon>rosids</taxon>
        <taxon>fabids</taxon>
        <taxon>Fabales</taxon>
        <taxon>Fabaceae</taxon>
        <taxon>Caesalpinioideae</taxon>
        <taxon>Cassia clade</taxon>
        <taxon>Senna</taxon>
    </lineage>
</organism>
<protein>
    <submittedName>
        <fullName evidence="2">Protein ALP1-like</fullName>
    </submittedName>
</protein>
<dbReference type="AlphaFoldDB" id="A0A834W1J7"/>
<keyword evidence="3" id="KW-1185">Reference proteome</keyword>
<proteinExistence type="predicted"/>